<evidence type="ECO:0000256" key="1">
    <source>
        <dbReference type="ARBA" id="ARBA00010364"/>
    </source>
</evidence>
<dbReference type="GO" id="GO:0005737">
    <property type="term" value="C:cytoplasm"/>
    <property type="evidence" value="ECO:0007669"/>
    <property type="project" value="TreeGrafter"/>
</dbReference>
<dbReference type="NCBIfam" id="TIGR00251">
    <property type="entry name" value="DUF167 family protein"/>
    <property type="match status" value="1"/>
</dbReference>
<gene>
    <name evidence="2" type="ORF">UV73_C0010G0059</name>
</gene>
<dbReference type="Pfam" id="PF02594">
    <property type="entry name" value="DUF167"/>
    <property type="match status" value="1"/>
</dbReference>
<protein>
    <submittedName>
        <fullName evidence="2">Uncharacterized protein</fullName>
    </submittedName>
</protein>
<proteinExistence type="inferred from homology"/>
<dbReference type="InterPro" id="IPR036591">
    <property type="entry name" value="YggU-like_sf"/>
</dbReference>
<comment type="similarity">
    <text evidence="1">Belongs to the UPF0235 family.</text>
</comment>
<reference evidence="2 3" key="1">
    <citation type="journal article" date="2015" name="Nature">
        <title>rRNA introns, odd ribosomes, and small enigmatic genomes across a large radiation of phyla.</title>
        <authorList>
            <person name="Brown C.T."/>
            <person name="Hug L.A."/>
            <person name="Thomas B.C."/>
            <person name="Sharon I."/>
            <person name="Castelle C.J."/>
            <person name="Singh A."/>
            <person name="Wilkins M.J."/>
            <person name="Williams K.H."/>
            <person name="Banfield J.F."/>
        </authorList>
    </citation>
    <scope>NUCLEOTIDE SEQUENCE [LARGE SCALE GENOMIC DNA]</scope>
</reference>
<comment type="caution">
    <text evidence="2">The sequence shown here is derived from an EMBL/GenBank/DDBJ whole genome shotgun (WGS) entry which is preliminary data.</text>
</comment>
<sequence>MKISVYAKPKSHKEYIKQVDENHYIVAVKEPPAEGYANRAIIKALADFFQKSPSQLEIISGETSKNKIIEIYE</sequence>
<dbReference type="STRING" id="1618443.UV73_C0010G0059"/>
<name>A0A0G1DFQ3_9BACT</name>
<organism evidence="2 3">
    <name type="scientific">Candidatus Gottesmanbacteria bacterium GW2011_GWA2_43_14</name>
    <dbReference type="NCBI Taxonomy" id="1618443"/>
    <lineage>
        <taxon>Bacteria</taxon>
        <taxon>Candidatus Gottesmaniibacteriota</taxon>
    </lineage>
</organism>
<dbReference type="EMBL" id="LCFP01000010">
    <property type="protein sequence ID" value="KKS96474.1"/>
    <property type="molecule type" value="Genomic_DNA"/>
</dbReference>
<dbReference type="SMART" id="SM01152">
    <property type="entry name" value="DUF167"/>
    <property type="match status" value="1"/>
</dbReference>
<dbReference type="Proteomes" id="UP000034894">
    <property type="component" value="Unassembled WGS sequence"/>
</dbReference>
<dbReference type="PANTHER" id="PTHR13420:SF7">
    <property type="entry name" value="UPF0235 PROTEIN C15ORF40"/>
    <property type="match status" value="1"/>
</dbReference>
<dbReference type="AlphaFoldDB" id="A0A0G1DFQ3"/>
<accession>A0A0G1DFQ3</accession>
<dbReference type="Gene3D" id="3.30.1200.10">
    <property type="entry name" value="YggU-like"/>
    <property type="match status" value="1"/>
</dbReference>
<dbReference type="PANTHER" id="PTHR13420">
    <property type="entry name" value="UPF0235 PROTEIN C15ORF40"/>
    <property type="match status" value="1"/>
</dbReference>
<dbReference type="SUPFAM" id="SSF69786">
    <property type="entry name" value="YggU-like"/>
    <property type="match status" value="1"/>
</dbReference>
<evidence type="ECO:0000313" key="2">
    <source>
        <dbReference type="EMBL" id="KKS96474.1"/>
    </source>
</evidence>
<dbReference type="InterPro" id="IPR003746">
    <property type="entry name" value="DUF167"/>
</dbReference>
<evidence type="ECO:0000313" key="3">
    <source>
        <dbReference type="Proteomes" id="UP000034894"/>
    </source>
</evidence>